<feature type="transmembrane region" description="Helical" evidence="1">
    <location>
        <begin position="51"/>
        <end position="70"/>
    </location>
</feature>
<feature type="transmembrane region" description="Helical" evidence="1">
    <location>
        <begin position="158"/>
        <end position="176"/>
    </location>
</feature>
<gene>
    <name evidence="2" type="ORF">C5689_12265</name>
</gene>
<keyword evidence="1" id="KW-0472">Membrane</keyword>
<feature type="transmembrane region" description="Helical" evidence="1">
    <location>
        <begin position="135"/>
        <end position="152"/>
    </location>
</feature>
<sequence>MNDYSVAPEFGEQAVVARIGSWLKRKAPYLIVLVLAIFGVAYTSLAQQPLYGYWEFLGVAIGVACVAIGWRQASDRGARFALARTQALHWAAFLVAMNIVLWPSVNSFLNAPATGLALLLLLALGTFVAGIHVSFDIAVLGLAMALAVPAIAWFKQSALFLILGVIVLGAFAAALWRRGDASA</sequence>
<accession>A0A2U1SPU7</accession>
<keyword evidence="3" id="KW-1185">Reference proteome</keyword>
<evidence type="ECO:0000313" key="3">
    <source>
        <dbReference type="Proteomes" id="UP000245137"/>
    </source>
</evidence>
<evidence type="ECO:0000256" key="1">
    <source>
        <dbReference type="SAM" id="Phobius"/>
    </source>
</evidence>
<feature type="transmembrane region" description="Helical" evidence="1">
    <location>
        <begin position="82"/>
        <end position="102"/>
    </location>
</feature>
<dbReference type="RefSeq" id="WP_108917556.1">
    <property type="nucleotide sequence ID" value="NZ_BGJY01000011.1"/>
</dbReference>
<protein>
    <submittedName>
        <fullName evidence="2">Uncharacterized protein</fullName>
    </submittedName>
</protein>
<name>A0A2U1SPU7_METSR</name>
<feature type="transmembrane region" description="Helical" evidence="1">
    <location>
        <begin position="27"/>
        <end position="45"/>
    </location>
</feature>
<comment type="caution">
    <text evidence="2">The sequence shown here is derived from an EMBL/GenBank/DDBJ whole genome shotgun (WGS) entry which is preliminary data.</text>
</comment>
<feature type="transmembrane region" description="Helical" evidence="1">
    <location>
        <begin position="108"/>
        <end position="128"/>
    </location>
</feature>
<reference evidence="2 3" key="1">
    <citation type="journal article" date="2018" name="Appl. Microbiol. Biotechnol.">
        <title>Co-cultivation of the strictly anaerobic methanogen Methanosarcina barkeri with aerobic methanotrophs in an oxygen-limited membrane bioreactor.</title>
        <authorList>
            <person name="In 't Zandt M.H."/>
            <person name="van den Bosch T.J.M."/>
            <person name="Rijkers R."/>
            <person name="van Kessel M.A.H.J."/>
            <person name="Jetten M.S.M."/>
            <person name="Welte C.U."/>
        </authorList>
    </citation>
    <scope>NUCLEOTIDE SEQUENCE [LARGE SCALE GENOMIC DNA]</scope>
    <source>
        <strain evidence="2 3">DSM 17706</strain>
    </source>
</reference>
<keyword evidence="1" id="KW-1133">Transmembrane helix</keyword>
<proteinExistence type="predicted"/>
<dbReference type="EMBL" id="PUIV01000018">
    <property type="protein sequence ID" value="PWB93632.1"/>
    <property type="molecule type" value="Genomic_DNA"/>
</dbReference>
<keyword evidence="1" id="KW-0812">Transmembrane</keyword>
<evidence type="ECO:0000313" key="2">
    <source>
        <dbReference type="EMBL" id="PWB93632.1"/>
    </source>
</evidence>
<dbReference type="AlphaFoldDB" id="A0A2U1SPU7"/>
<dbReference type="OrthoDB" id="7375506at2"/>
<dbReference type="Proteomes" id="UP000245137">
    <property type="component" value="Unassembled WGS sequence"/>
</dbReference>
<organism evidence="2 3">
    <name type="scientific">Methylosinus sporium</name>
    <dbReference type="NCBI Taxonomy" id="428"/>
    <lineage>
        <taxon>Bacteria</taxon>
        <taxon>Pseudomonadati</taxon>
        <taxon>Pseudomonadota</taxon>
        <taxon>Alphaproteobacteria</taxon>
        <taxon>Hyphomicrobiales</taxon>
        <taxon>Methylocystaceae</taxon>
        <taxon>Methylosinus</taxon>
    </lineage>
</organism>